<name>A0ABN9VFY8_9DINO</name>
<feature type="region of interest" description="Disordered" evidence="1">
    <location>
        <begin position="127"/>
        <end position="158"/>
    </location>
</feature>
<feature type="compositionally biased region" description="Low complexity" evidence="1">
    <location>
        <begin position="177"/>
        <end position="191"/>
    </location>
</feature>
<accession>A0ABN9VFY8</accession>
<evidence type="ECO:0000313" key="4">
    <source>
        <dbReference type="Proteomes" id="UP001189429"/>
    </source>
</evidence>
<dbReference type="InterPro" id="IPR029058">
    <property type="entry name" value="AB_hydrolase_fold"/>
</dbReference>
<gene>
    <name evidence="3" type="ORF">PCOR1329_LOCUS57110</name>
</gene>
<feature type="domain" description="Alpha/beta hydrolase fold-3" evidence="2">
    <location>
        <begin position="13"/>
        <end position="112"/>
    </location>
</feature>
<evidence type="ECO:0000256" key="1">
    <source>
        <dbReference type="SAM" id="MobiDB-lite"/>
    </source>
</evidence>
<dbReference type="InterPro" id="IPR013094">
    <property type="entry name" value="AB_hydrolase_3"/>
</dbReference>
<sequence>MGHEGPTSNGYPSLASKIAARSEALVLVIDYPLVPIGNYSAIMHWSLRAFEWLAAHGPLGAACPPQPPPVLLLGGDSAGGGTAASLALRLQAERDRWPPLAGVFLFSPVDEPGVRHPDVLLQQLRQAAPRRGRQRPPGVHGGHHLPGHAGPELEDLGGSTGTWRSATWRATRRCSRTRWPLPSSPARPSSGRPRRPCTLW</sequence>
<reference evidence="3" key="1">
    <citation type="submission" date="2023-10" db="EMBL/GenBank/DDBJ databases">
        <authorList>
            <person name="Chen Y."/>
            <person name="Shah S."/>
            <person name="Dougan E. K."/>
            <person name="Thang M."/>
            <person name="Chan C."/>
        </authorList>
    </citation>
    <scope>NUCLEOTIDE SEQUENCE [LARGE SCALE GENOMIC DNA]</scope>
</reference>
<comment type="caution">
    <text evidence="3">The sequence shown here is derived from an EMBL/GenBank/DDBJ whole genome shotgun (WGS) entry which is preliminary data.</text>
</comment>
<keyword evidence="4" id="KW-1185">Reference proteome</keyword>
<organism evidence="3 4">
    <name type="scientific">Prorocentrum cordatum</name>
    <dbReference type="NCBI Taxonomy" id="2364126"/>
    <lineage>
        <taxon>Eukaryota</taxon>
        <taxon>Sar</taxon>
        <taxon>Alveolata</taxon>
        <taxon>Dinophyceae</taxon>
        <taxon>Prorocentrales</taxon>
        <taxon>Prorocentraceae</taxon>
        <taxon>Prorocentrum</taxon>
    </lineage>
</organism>
<dbReference type="SUPFAM" id="SSF53474">
    <property type="entry name" value="alpha/beta-Hydrolases"/>
    <property type="match status" value="1"/>
</dbReference>
<protein>
    <recommendedName>
        <fullName evidence="2">Alpha/beta hydrolase fold-3 domain-containing protein</fullName>
    </recommendedName>
</protein>
<dbReference type="Gene3D" id="3.40.50.1820">
    <property type="entry name" value="alpha/beta hydrolase"/>
    <property type="match status" value="1"/>
</dbReference>
<evidence type="ECO:0000313" key="3">
    <source>
        <dbReference type="EMBL" id="CAK0871214.1"/>
    </source>
</evidence>
<dbReference type="Proteomes" id="UP001189429">
    <property type="component" value="Unassembled WGS sequence"/>
</dbReference>
<feature type="region of interest" description="Disordered" evidence="1">
    <location>
        <begin position="174"/>
        <end position="200"/>
    </location>
</feature>
<proteinExistence type="predicted"/>
<evidence type="ECO:0000259" key="2">
    <source>
        <dbReference type="Pfam" id="PF07859"/>
    </source>
</evidence>
<dbReference type="EMBL" id="CAUYUJ010017046">
    <property type="protein sequence ID" value="CAK0871214.1"/>
    <property type="molecule type" value="Genomic_DNA"/>
</dbReference>
<dbReference type="Pfam" id="PF07859">
    <property type="entry name" value="Abhydrolase_3"/>
    <property type="match status" value="1"/>
</dbReference>